<dbReference type="PANTHER" id="PTHR33365:SF4">
    <property type="entry name" value="CYCLOCHLOROTINE BIOSYNTHESIS PROTEIN O"/>
    <property type="match status" value="1"/>
</dbReference>
<dbReference type="Proteomes" id="UP001222325">
    <property type="component" value="Unassembled WGS sequence"/>
</dbReference>
<evidence type="ECO:0000313" key="5">
    <source>
        <dbReference type="EMBL" id="KAJ7080597.1"/>
    </source>
</evidence>
<comment type="caution">
    <text evidence="5">The sequence shown here is derived from an EMBL/GenBank/DDBJ whole genome shotgun (WGS) entry which is preliminary data.</text>
</comment>
<sequence length="273" mass="31294">MAKDQEYHPLMSEPSDEAESSLPPVKPTWTSKLSRTVLVILLAIETLALIVALFFLLRRTHHTTCTMELDPHRVLYSPALEAVEHEVQVYNVGFTGDLSPFQIPSSPTLDGMWNDLYNFGISRITKDEAARLPNKTHAIPGDDGYYIAELDVFHNLHCLNKVRMALDPDYYPDWCISTTNNWIPSQKNATEHVSHCVDWIRQSIMCTGDTSVIVWQWENFMNASIVKGNVAHTCRKFDKLQDWGKEHMLHMAYDPTVHIEDDIVVPIFHNNFD</sequence>
<evidence type="ECO:0008006" key="7">
    <source>
        <dbReference type="Google" id="ProtNLM"/>
    </source>
</evidence>
<dbReference type="InterPro" id="IPR021765">
    <property type="entry name" value="UstYa-like"/>
</dbReference>
<evidence type="ECO:0000256" key="3">
    <source>
        <dbReference type="SAM" id="MobiDB-lite"/>
    </source>
</evidence>
<keyword evidence="4" id="KW-0812">Transmembrane</keyword>
<dbReference type="EMBL" id="JARJCN010000054">
    <property type="protein sequence ID" value="KAJ7080597.1"/>
    <property type="molecule type" value="Genomic_DNA"/>
</dbReference>
<name>A0AAD6TWA4_9AGAR</name>
<comment type="similarity">
    <text evidence="2">Belongs to the ustYa family.</text>
</comment>
<keyword evidence="4" id="KW-0472">Membrane</keyword>
<accession>A0AAD6TWA4</accession>
<dbReference type="Pfam" id="PF11807">
    <property type="entry name" value="UstYa"/>
    <property type="match status" value="1"/>
</dbReference>
<dbReference type="PANTHER" id="PTHR33365">
    <property type="entry name" value="YALI0B05434P"/>
    <property type="match status" value="1"/>
</dbReference>
<dbReference type="AlphaFoldDB" id="A0AAD6TWA4"/>
<evidence type="ECO:0000256" key="1">
    <source>
        <dbReference type="ARBA" id="ARBA00004685"/>
    </source>
</evidence>
<evidence type="ECO:0000256" key="2">
    <source>
        <dbReference type="ARBA" id="ARBA00035112"/>
    </source>
</evidence>
<feature type="transmembrane region" description="Helical" evidence="4">
    <location>
        <begin position="37"/>
        <end position="57"/>
    </location>
</feature>
<comment type="pathway">
    <text evidence="1">Mycotoxin biosynthesis.</text>
</comment>
<evidence type="ECO:0000313" key="6">
    <source>
        <dbReference type="Proteomes" id="UP001222325"/>
    </source>
</evidence>
<evidence type="ECO:0000256" key="4">
    <source>
        <dbReference type="SAM" id="Phobius"/>
    </source>
</evidence>
<proteinExistence type="inferred from homology"/>
<keyword evidence="4" id="KW-1133">Transmembrane helix</keyword>
<feature type="region of interest" description="Disordered" evidence="3">
    <location>
        <begin position="1"/>
        <end position="25"/>
    </location>
</feature>
<dbReference type="GO" id="GO:0043386">
    <property type="term" value="P:mycotoxin biosynthetic process"/>
    <property type="evidence" value="ECO:0007669"/>
    <property type="project" value="InterPro"/>
</dbReference>
<organism evidence="5 6">
    <name type="scientific">Mycena belliarum</name>
    <dbReference type="NCBI Taxonomy" id="1033014"/>
    <lineage>
        <taxon>Eukaryota</taxon>
        <taxon>Fungi</taxon>
        <taxon>Dikarya</taxon>
        <taxon>Basidiomycota</taxon>
        <taxon>Agaricomycotina</taxon>
        <taxon>Agaricomycetes</taxon>
        <taxon>Agaricomycetidae</taxon>
        <taxon>Agaricales</taxon>
        <taxon>Marasmiineae</taxon>
        <taxon>Mycenaceae</taxon>
        <taxon>Mycena</taxon>
    </lineage>
</organism>
<reference evidence="5" key="1">
    <citation type="submission" date="2023-03" db="EMBL/GenBank/DDBJ databases">
        <title>Massive genome expansion in bonnet fungi (Mycena s.s.) driven by repeated elements and novel gene families across ecological guilds.</title>
        <authorList>
            <consortium name="Lawrence Berkeley National Laboratory"/>
            <person name="Harder C.B."/>
            <person name="Miyauchi S."/>
            <person name="Viragh M."/>
            <person name="Kuo A."/>
            <person name="Thoen E."/>
            <person name="Andreopoulos B."/>
            <person name="Lu D."/>
            <person name="Skrede I."/>
            <person name="Drula E."/>
            <person name="Henrissat B."/>
            <person name="Morin E."/>
            <person name="Kohler A."/>
            <person name="Barry K."/>
            <person name="LaButti K."/>
            <person name="Morin E."/>
            <person name="Salamov A."/>
            <person name="Lipzen A."/>
            <person name="Mereny Z."/>
            <person name="Hegedus B."/>
            <person name="Baldrian P."/>
            <person name="Stursova M."/>
            <person name="Weitz H."/>
            <person name="Taylor A."/>
            <person name="Grigoriev I.V."/>
            <person name="Nagy L.G."/>
            <person name="Martin F."/>
            <person name="Kauserud H."/>
        </authorList>
    </citation>
    <scope>NUCLEOTIDE SEQUENCE</scope>
    <source>
        <strain evidence="5">CBHHK173m</strain>
    </source>
</reference>
<gene>
    <name evidence="5" type="ORF">B0H15DRAFT_1025130</name>
</gene>
<keyword evidence="6" id="KW-1185">Reference proteome</keyword>
<protein>
    <recommendedName>
        <fullName evidence="7">Tat pathway signal sequence</fullName>
    </recommendedName>
</protein>